<evidence type="ECO:0000313" key="2">
    <source>
        <dbReference type="EMBL" id="SDJ80813.1"/>
    </source>
</evidence>
<sequence>MSEQTANTKRGGVITLTRAIFMREVTLFLRYPVEVAGQLVGFLVMFGIIVLGGQMIVGDGFSESLEAIIVGYFLWIMSLTAYSNIANEIGMEASWGTLERLALTPFGFGVIMLVKSIAKLIIAFLTAFLILLIMLVTTRTTLSIDLVTIIPILVFTIASVFGIGFAVGGFTVLYKNIQSWVMLLQFGFIGLISAPAFEIMLLEFLPLAKGSEMIQTAMRNGTRLWEFSLTDVTVLVAVGVGYLVVGYGIFELCQRRARKLGVLGHY</sequence>
<reference evidence="3" key="1">
    <citation type="submission" date="2016-10" db="EMBL/GenBank/DDBJ databases">
        <authorList>
            <person name="Varghese N."/>
            <person name="Submissions S."/>
        </authorList>
    </citation>
    <scope>NUCLEOTIDE SEQUENCE [LARGE SCALE GENOMIC DNA]</scope>
    <source>
        <strain evidence="3">B4,CECT 8067,JCM 17497</strain>
    </source>
</reference>
<keyword evidence="3" id="KW-1185">Reference proteome</keyword>
<keyword evidence="1" id="KW-0472">Membrane</keyword>
<dbReference type="PANTHER" id="PTHR43229:SF6">
    <property type="entry name" value="ABC-TYPE MULTIDRUG TRANSPORT SYSTEM, PERMEASE COMPONENT"/>
    <property type="match status" value="1"/>
</dbReference>
<keyword evidence="1" id="KW-0812">Transmembrane</keyword>
<dbReference type="InterPro" id="IPR051784">
    <property type="entry name" value="Nod_factor_ABC_transporter"/>
</dbReference>
<dbReference type="RefSeq" id="WP_090304001.1">
    <property type="nucleotide sequence ID" value="NZ_FNFE01000002.1"/>
</dbReference>
<feature type="transmembrane region" description="Helical" evidence="1">
    <location>
        <begin position="35"/>
        <end position="53"/>
    </location>
</feature>
<protein>
    <submittedName>
        <fullName evidence="2">ABC-2 type transport system permease protein</fullName>
    </submittedName>
</protein>
<accession>A0A1G8WRR2</accession>
<proteinExistence type="predicted"/>
<feature type="transmembrane region" description="Helical" evidence="1">
    <location>
        <begin position="227"/>
        <end position="250"/>
    </location>
</feature>
<organism evidence="2 3">
    <name type="scientific">Natronorubrum texcoconense</name>
    <dbReference type="NCBI Taxonomy" id="1095776"/>
    <lineage>
        <taxon>Archaea</taxon>
        <taxon>Methanobacteriati</taxon>
        <taxon>Methanobacteriota</taxon>
        <taxon>Stenosarchaea group</taxon>
        <taxon>Halobacteria</taxon>
        <taxon>Halobacteriales</taxon>
        <taxon>Natrialbaceae</taxon>
        <taxon>Natronorubrum</taxon>
    </lineage>
</organism>
<evidence type="ECO:0000256" key="1">
    <source>
        <dbReference type="SAM" id="Phobius"/>
    </source>
</evidence>
<feature type="transmembrane region" description="Helical" evidence="1">
    <location>
        <begin position="65"/>
        <end position="85"/>
    </location>
</feature>
<feature type="transmembrane region" description="Helical" evidence="1">
    <location>
        <begin position="186"/>
        <end position="207"/>
    </location>
</feature>
<dbReference type="EMBL" id="FNFE01000002">
    <property type="protein sequence ID" value="SDJ80813.1"/>
    <property type="molecule type" value="Genomic_DNA"/>
</dbReference>
<dbReference type="PANTHER" id="PTHR43229">
    <property type="entry name" value="NODULATION PROTEIN J"/>
    <property type="match status" value="1"/>
</dbReference>
<dbReference type="Proteomes" id="UP000198882">
    <property type="component" value="Unassembled WGS sequence"/>
</dbReference>
<dbReference type="AlphaFoldDB" id="A0A1G8WRR2"/>
<feature type="transmembrane region" description="Helical" evidence="1">
    <location>
        <begin position="121"/>
        <end position="142"/>
    </location>
</feature>
<feature type="transmembrane region" description="Helical" evidence="1">
    <location>
        <begin position="148"/>
        <end position="174"/>
    </location>
</feature>
<keyword evidence="1" id="KW-1133">Transmembrane helix</keyword>
<gene>
    <name evidence="2" type="ORF">SAMN04515672_1483</name>
</gene>
<dbReference type="OrthoDB" id="312397at2157"/>
<evidence type="ECO:0000313" key="3">
    <source>
        <dbReference type="Proteomes" id="UP000198882"/>
    </source>
</evidence>
<name>A0A1G8WRR2_9EURY</name>
<dbReference type="STRING" id="1095776.SAMN04515672_1483"/>